<accession>A0ACC0DIC7</accession>
<reference evidence="1 2" key="1">
    <citation type="journal article" date="2022" name="New Phytol.">
        <title>Ecological generalism drives hyperdiversity of secondary metabolite gene clusters in xylarialean endophytes.</title>
        <authorList>
            <person name="Franco M.E.E."/>
            <person name="Wisecaver J.H."/>
            <person name="Arnold A.E."/>
            <person name="Ju Y.M."/>
            <person name="Slot J.C."/>
            <person name="Ahrendt S."/>
            <person name="Moore L.P."/>
            <person name="Eastman K.E."/>
            <person name="Scott K."/>
            <person name="Konkel Z."/>
            <person name="Mondo S.J."/>
            <person name="Kuo A."/>
            <person name="Hayes R.D."/>
            <person name="Haridas S."/>
            <person name="Andreopoulos B."/>
            <person name="Riley R."/>
            <person name="LaButti K."/>
            <person name="Pangilinan J."/>
            <person name="Lipzen A."/>
            <person name="Amirebrahimi M."/>
            <person name="Yan J."/>
            <person name="Adam C."/>
            <person name="Keymanesh K."/>
            <person name="Ng V."/>
            <person name="Louie K."/>
            <person name="Northen T."/>
            <person name="Drula E."/>
            <person name="Henrissat B."/>
            <person name="Hsieh H.M."/>
            <person name="Youens-Clark K."/>
            <person name="Lutzoni F."/>
            <person name="Miadlikowska J."/>
            <person name="Eastwood D.C."/>
            <person name="Hamelin R.C."/>
            <person name="Grigoriev I.V."/>
            <person name="U'Ren J.M."/>
        </authorList>
    </citation>
    <scope>NUCLEOTIDE SEQUENCE [LARGE SCALE GENOMIC DNA]</scope>
    <source>
        <strain evidence="1 2">ER1909</strain>
    </source>
</reference>
<gene>
    <name evidence="1" type="ORF">F4821DRAFT_278831</name>
</gene>
<comment type="caution">
    <text evidence="1">The sequence shown here is derived from an EMBL/GenBank/DDBJ whole genome shotgun (WGS) entry which is preliminary data.</text>
</comment>
<evidence type="ECO:0000313" key="1">
    <source>
        <dbReference type="EMBL" id="KAI6092597.1"/>
    </source>
</evidence>
<keyword evidence="2" id="KW-1185">Reference proteome</keyword>
<dbReference type="EMBL" id="MU394283">
    <property type="protein sequence ID" value="KAI6092597.1"/>
    <property type="molecule type" value="Genomic_DNA"/>
</dbReference>
<proteinExistence type="predicted"/>
<sequence length="595" mass="66657">MKKRIVVCCDGTWQNSDNGYIKPTSSNPIPSLQIPSNVTRISRAFKRNCSDGTFQIIYYQSGVGSKSGIVNRILGGAFGIGIAENIREAYSYICANYVDGDEIVLVGFSRGAFTARSIGGMISDLGLLTREGMDFFYPVFKDMQNWMNVDYKDPFPQLPFTDKPKGPHAADEYRRKLVKKGYARAYQGNGNGDLIKVKAIGVWDTVGSLGIPQGKPREILARLSNRIEHGFHALALDETRGPFSPTLWERAPKDQDSSDLRQVWFPGSHGNIGGGWSDQGVANINLAWMMDQLASVGCEFRDDALDKLHDRNVQYYLDSMLKKTKREKSGESCCGCCDTLKEPLPWAATPIFDSNKPVRPWSLHSIQSVTGPIYNFVGSVTRSPGMYKKINPDNGRRLKAFLDDTNERIHSSVRVRLACEGLGLNDSNIWECPALLKMWRPRRVYQKFLDPIPQDASWGPKNQADSTKTTVREAGDADVNFSNVNPDTTLQADNRLGQLRWVWEYVGPDVGAPFVRTLVEENMGPWEKHLLALSTGKLHIYNYANAQDPNKFKAFSGALFTKEPKKSEKPKESKPEGEKPKKEKPKEEKPEKNKA</sequence>
<evidence type="ECO:0000313" key="2">
    <source>
        <dbReference type="Proteomes" id="UP001497680"/>
    </source>
</evidence>
<protein>
    <submittedName>
        <fullName evidence="1">Uncharacterized protein</fullName>
    </submittedName>
</protein>
<dbReference type="Proteomes" id="UP001497680">
    <property type="component" value="Unassembled WGS sequence"/>
</dbReference>
<name>A0ACC0DIC7_9PEZI</name>
<organism evidence="1 2">
    <name type="scientific">Hypoxylon rubiginosum</name>
    <dbReference type="NCBI Taxonomy" id="110542"/>
    <lineage>
        <taxon>Eukaryota</taxon>
        <taxon>Fungi</taxon>
        <taxon>Dikarya</taxon>
        <taxon>Ascomycota</taxon>
        <taxon>Pezizomycotina</taxon>
        <taxon>Sordariomycetes</taxon>
        <taxon>Xylariomycetidae</taxon>
        <taxon>Xylariales</taxon>
        <taxon>Hypoxylaceae</taxon>
        <taxon>Hypoxylon</taxon>
    </lineage>
</organism>